<organism evidence="1 2">
    <name type="scientific">Candidatus Yanofskybacteria bacterium GW2011_GWB1_45_11</name>
    <dbReference type="NCBI Taxonomy" id="1619026"/>
    <lineage>
        <taxon>Bacteria</taxon>
        <taxon>Candidatus Yanofskyibacteriota</taxon>
    </lineage>
</organism>
<gene>
    <name evidence="1" type="ORF">UW90_C0006G0002</name>
</gene>
<dbReference type="AlphaFoldDB" id="A0A0G1NAK5"/>
<reference evidence="1 2" key="1">
    <citation type="journal article" date="2015" name="Nature">
        <title>rRNA introns, odd ribosomes, and small enigmatic genomes across a large radiation of phyla.</title>
        <authorList>
            <person name="Brown C.T."/>
            <person name="Hug L.A."/>
            <person name="Thomas B.C."/>
            <person name="Sharon I."/>
            <person name="Castelle C.J."/>
            <person name="Singh A."/>
            <person name="Wilkins M.J."/>
            <person name="Williams K.H."/>
            <person name="Banfield J.F."/>
        </authorList>
    </citation>
    <scope>NUCLEOTIDE SEQUENCE [LARGE SCALE GENOMIC DNA]</scope>
</reference>
<dbReference type="EMBL" id="LCKD01000006">
    <property type="protein sequence ID" value="KKT90102.1"/>
    <property type="molecule type" value="Genomic_DNA"/>
</dbReference>
<comment type="caution">
    <text evidence="1">The sequence shown here is derived from an EMBL/GenBank/DDBJ whole genome shotgun (WGS) entry which is preliminary data.</text>
</comment>
<evidence type="ECO:0000313" key="1">
    <source>
        <dbReference type="EMBL" id="KKT90102.1"/>
    </source>
</evidence>
<accession>A0A0G1NAK5</accession>
<name>A0A0G1NAK5_9BACT</name>
<sequence>MFPHLSMSLIVVSSIIKAKLRGERSHLETRMPSALNDCVTLVDAILAGKMLITEQCKILEIPEGYNLDTCVALHSACIRFVLKRRDITLKTIEDLNRYILDRKAAFKSLRDDLAIEPSEMEETLKFVNDMFKACNENMTKDLRRYAAAS</sequence>
<proteinExistence type="predicted"/>
<protein>
    <submittedName>
        <fullName evidence="1">Uncharacterized protein</fullName>
    </submittedName>
</protein>
<dbReference type="Proteomes" id="UP000034368">
    <property type="component" value="Unassembled WGS sequence"/>
</dbReference>
<evidence type="ECO:0000313" key="2">
    <source>
        <dbReference type="Proteomes" id="UP000034368"/>
    </source>
</evidence>